<dbReference type="Pfam" id="PF23214">
    <property type="entry name" value="SH3_CYT4"/>
    <property type="match status" value="1"/>
</dbReference>
<dbReference type="GO" id="GO:0003723">
    <property type="term" value="F:RNA binding"/>
    <property type="evidence" value="ECO:0007669"/>
    <property type="project" value="InterPro"/>
</dbReference>
<dbReference type="GO" id="GO:0000932">
    <property type="term" value="C:P-body"/>
    <property type="evidence" value="ECO:0007669"/>
    <property type="project" value="TreeGrafter"/>
</dbReference>
<feature type="domain" description="RNB" evidence="1">
    <location>
        <begin position="542"/>
        <end position="904"/>
    </location>
</feature>
<dbReference type="InterPro" id="IPR050180">
    <property type="entry name" value="RNR_Ribonuclease"/>
</dbReference>
<protein>
    <submittedName>
        <fullName evidence="2">RNB-domain-containing protein</fullName>
    </submittedName>
</protein>
<dbReference type="Proteomes" id="UP000799324">
    <property type="component" value="Unassembled WGS sequence"/>
</dbReference>
<proteinExistence type="predicted"/>
<dbReference type="PANTHER" id="PTHR23355:SF65">
    <property type="entry name" value="EXORIBONUCLEASE CYT-4, PUTATIVE (AFU_ORTHOLOGUE AFUA_7G01550)-RELATED"/>
    <property type="match status" value="1"/>
</dbReference>
<dbReference type="GO" id="GO:0000175">
    <property type="term" value="F:3'-5'-RNA exonuclease activity"/>
    <property type="evidence" value="ECO:0007669"/>
    <property type="project" value="TreeGrafter"/>
</dbReference>
<dbReference type="InterPro" id="IPR056624">
    <property type="entry name" value="WH_CYT4"/>
</dbReference>
<gene>
    <name evidence="2" type="ORF">K491DRAFT_586245</name>
</gene>
<evidence type="ECO:0000313" key="2">
    <source>
        <dbReference type="EMBL" id="KAF2662044.1"/>
    </source>
</evidence>
<dbReference type="PANTHER" id="PTHR23355">
    <property type="entry name" value="RIBONUCLEASE"/>
    <property type="match status" value="1"/>
</dbReference>
<dbReference type="EMBL" id="MU004291">
    <property type="protein sequence ID" value="KAF2662044.1"/>
    <property type="molecule type" value="Genomic_DNA"/>
</dbReference>
<evidence type="ECO:0000259" key="1">
    <source>
        <dbReference type="SMART" id="SM00955"/>
    </source>
</evidence>
<organism evidence="2 3">
    <name type="scientific">Lophiostoma macrostomum CBS 122681</name>
    <dbReference type="NCBI Taxonomy" id="1314788"/>
    <lineage>
        <taxon>Eukaryota</taxon>
        <taxon>Fungi</taxon>
        <taxon>Dikarya</taxon>
        <taxon>Ascomycota</taxon>
        <taxon>Pezizomycotina</taxon>
        <taxon>Dothideomycetes</taxon>
        <taxon>Pleosporomycetidae</taxon>
        <taxon>Pleosporales</taxon>
        <taxon>Lophiostomataceae</taxon>
        <taxon>Lophiostoma</taxon>
    </lineage>
</organism>
<dbReference type="InterPro" id="IPR001900">
    <property type="entry name" value="RNase_II/R"/>
</dbReference>
<accession>A0A6A6TTU2</accession>
<dbReference type="InterPro" id="IPR056625">
    <property type="entry name" value="SH3_CYT4"/>
</dbReference>
<dbReference type="Pfam" id="PF23216">
    <property type="entry name" value="WHD_CYT4"/>
    <property type="match status" value="1"/>
</dbReference>
<dbReference type="SUPFAM" id="SSF50249">
    <property type="entry name" value="Nucleic acid-binding proteins"/>
    <property type="match status" value="1"/>
</dbReference>
<dbReference type="SMART" id="SM00955">
    <property type="entry name" value="RNB"/>
    <property type="match status" value="1"/>
</dbReference>
<dbReference type="InterPro" id="IPR057912">
    <property type="entry name" value="OB_CYT4_C"/>
</dbReference>
<reference evidence="2" key="1">
    <citation type="journal article" date="2020" name="Stud. Mycol.">
        <title>101 Dothideomycetes genomes: a test case for predicting lifestyles and emergence of pathogens.</title>
        <authorList>
            <person name="Haridas S."/>
            <person name="Albert R."/>
            <person name="Binder M."/>
            <person name="Bloem J."/>
            <person name="Labutti K."/>
            <person name="Salamov A."/>
            <person name="Andreopoulos B."/>
            <person name="Baker S."/>
            <person name="Barry K."/>
            <person name="Bills G."/>
            <person name="Bluhm B."/>
            <person name="Cannon C."/>
            <person name="Castanera R."/>
            <person name="Culley D."/>
            <person name="Daum C."/>
            <person name="Ezra D."/>
            <person name="Gonzalez J."/>
            <person name="Henrissat B."/>
            <person name="Kuo A."/>
            <person name="Liang C."/>
            <person name="Lipzen A."/>
            <person name="Lutzoni F."/>
            <person name="Magnuson J."/>
            <person name="Mondo S."/>
            <person name="Nolan M."/>
            <person name="Ohm R."/>
            <person name="Pangilinan J."/>
            <person name="Park H.-J."/>
            <person name="Ramirez L."/>
            <person name="Alfaro M."/>
            <person name="Sun H."/>
            <person name="Tritt A."/>
            <person name="Yoshinaga Y."/>
            <person name="Zwiers L.-H."/>
            <person name="Turgeon B."/>
            <person name="Goodwin S."/>
            <person name="Spatafora J."/>
            <person name="Crous P."/>
            <person name="Grigoriev I."/>
        </authorList>
    </citation>
    <scope>NUCLEOTIDE SEQUENCE</scope>
    <source>
        <strain evidence="2">CBS 122681</strain>
    </source>
</reference>
<dbReference type="Pfam" id="PF25522">
    <property type="entry name" value="OB_cyt-4"/>
    <property type="match status" value="1"/>
</dbReference>
<name>A0A6A6TTU2_9PLEO</name>
<dbReference type="OrthoDB" id="2285229at2759"/>
<evidence type="ECO:0000313" key="3">
    <source>
        <dbReference type="Proteomes" id="UP000799324"/>
    </source>
</evidence>
<dbReference type="InterPro" id="IPR012340">
    <property type="entry name" value="NA-bd_OB-fold"/>
</dbReference>
<keyword evidence="3" id="KW-1185">Reference proteome</keyword>
<dbReference type="Pfam" id="PF00773">
    <property type="entry name" value="RNB"/>
    <property type="match status" value="1"/>
</dbReference>
<dbReference type="GO" id="GO:0006402">
    <property type="term" value="P:mRNA catabolic process"/>
    <property type="evidence" value="ECO:0007669"/>
    <property type="project" value="TreeGrafter"/>
</dbReference>
<dbReference type="AlphaFoldDB" id="A0A6A6TTU2"/>
<sequence>MLHRGTLWLQRNDVCWRCQWRLARRPQPASNSARNQVVHTPVARPQQSALYATASRSRHAAVVTGLPPQTIDPAILDPTRPIRQRLEQWQEDHGRPNEAELRAFENFPASGDVGNYTGMLKFDAGPDDTAEDAGRNDQLDPEREEMLTVDAFLKPGDVAEINVAGHEPMLAVFVQQLDHRAQFFSGSGRWCHAKLNQIEFAIPRCISPALIDPLLPYLPTKPEEIDMQDATIHAPTDLAAPVVQALQAVGHEAEEIYRRNASVLDGAYSVLADQSRTRMMTLQQTARTLLAPGDRAWTPSSAVLVAIRRALFRNAFRFGADTRSHRLTNVFSIRPKADVEVVETVHDWIRQYQEYQALLTKSENGEPSAMSDGAVRFKRFVEKARRIVALSRQHRDPLFAIVGPSKVGQDSSSLRTQWGEEFNSTDKRFVSFLIAWALHHQFQGSQGLHSACCFLLHSIGLYTNIPASGDPPLPRQEELDVGSGHLLLQELGVLGPHENETMYNETLMLPTVRMSRNLEMLNSKAELTRLNPDFRDAMSHLRRDWGKLEVYCIDDADAQEIDDGISIEEIGGNAGGCWIHAHIANPTAFFDKTHVLSGLAAHMTQTLYTPERTYPMLPTWASQKYFSLDRNRPVLTFSTRVDSTGQIVERKIQPGIVRQLTRLTYVQLRELMGEAEPVPSAKLVVGSPLPSENVSPSRRHTPLSSNQLQELQRMSDVAQKLQQRRRVAGGITMNRTVIGVRVFGNARQKGYPFFPVSTDRSRIIHGDPTIEVTCSEAGDTITDAFKSSDIVPELMMASCETAGIWCSERNIPVMFRGTRENPRMDVMSFDQLQKQVIEPYLAKHGKLSHAIELRLIAAMGTGVPSTTSIAHRFLGVDSYVKVTSPLRRFGDMIAHWQIEAALRYEAATGQKFSDSNSKDLAFSQRQMQEALTSMYPREQLIRRSSRWAELFWTTLAFSRAYYYKEAKLPDTFQVTVHYVPPGGPMGTLRTIGYLKDYAVQVDVEPCFNGEELKLGDVWECKINHINGYVKTISVQATKLLSRDPEA</sequence>